<proteinExistence type="evidence at transcript level"/>
<evidence type="ECO:0000259" key="4">
    <source>
        <dbReference type="Pfam" id="PF04821"/>
    </source>
</evidence>
<feature type="compositionally biased region" description="Polar residues" evidence="3">
    <location>
        <begin position="335"/>
        <end position="350"/>
    </location>
</feature>
<dbReference type="AlphaFoldDB" id="A0A1W6JGR8"/>
<feature type="region of interest" description="Disordered" evidence="3">
    <location>
        <begin position="237"/>
        <end position="275"/>
    </location>
</feature>
<dbReference type="InterPro" id="IPR006906">
    <property type="entry name" value="Timeless_N"/>
</dbReference>
<accession>A0A1W6JGR8</accession>
<dbReference type="PANTHER" id="PTHR22940:SF5">
    <property type="entry name" value="PROTEIN TIMELESS"/>
    <property type="match status" value="1"/>
</dbReference>
<keyword evidence="2" id="KW-0539">Nucleus</keyword>
<feature type="compositionally biased region" description="Basic and acidic residues" evidence="3">
    <location>
        <begin position="352"/>
        <end position="363"/>
    </location>
</feature>
<dbReference type="GO" id="GO:0003677">
    <property type="term" value="F:DNA binding"/>
    <property type="evidence" value="ECO:0007669"/>
    <property type="project" value="TreeGrafter"/>
</dbReference>
<feature type="region of interest" description="Disordered" evidence="3">
    <location>
        <begin position="329"/>
        <end position="363"/>
    </location>
</feature>
<dbReference type="EMBL" id="KY305405">
    <property type="protein sequence ID" value="ARM65417.1"/>
    <property type="molecule type" value="mRNA"/>
</dbReference>
<protein>
    <submittedName>
        <fullName evidence="5">Timeless B variant</fullName>
    </submittedName>
</protein>
<gene>
    <name evidence="5" type="primary">tim</name>
</gene>
<evidence type="ECO:0000313" key="5">
    <source>
        <dbReference type="EMBL" id="ARM65417.1"/>
    </source>
</evidence>
<dbReference type="GO" id="GO:0043111">
    <property type="term" value="P:replication fork arrest"/>
    <property type="evidence" value="ECO:0007669"/>
    <property type="project" value="TreeGrafter"/>
</dbReference>
<dbReference type="PANTHER" id="PTHR22940">
    <property type="entry name" value="TIMEOUT/TIMELESS-2"/>
    <property type="match status" value="1"/>
</dbReference>
<evidence type="ECO:0000256" key="3">
    <source>
        <dbReference type="SAM" id="MobiDB-lite"/>
    </source>
</evidence>
<sequence length="750" mass="87480">MDELFKNSNTQNMFAQLGTRVGNDYVPSKNCYMILMHIYEKLNSSERSATHLRQIIGFSQLLSQHLIPMFIAVNNDNIIDILLKILVSLISPIESLMLVGENGDNSVLLGLNWMMSMSKAAWANLKAIKRIMEIIKEHMKKLSSCPAGCTNNYSISSISDCLRLIKNILHIPHEQYENTILWMFFSEQFDEIIISLIANSNRGHWAVLIIELIALIFKNQHVEQMSKQFIKMNETKKFDSSEDNESNSSSKYPKHGRHSSPEHLSELSNKDSDNDTNFKLNKIIGNLRKNNLMDEEDRSSKEAIIHSLNVHTIKDKLDSPKTKFEELLQGDDVKTSNSNNFNKVSRRNSYTETRRNSNRESRRNSLEQIKFEFEMKSYKPTLGSAILRRKKYIKKNSKTKLKLPLFPKQFNVPRETYMISYFLQKFTVCFLQNGFNTLVDELYNLLTSNSHIDTSLYFWILTYFCRFCKLNNIKLELVRQIVSFKLISFIVHEGLKISEELRIAKLQKSPNIHLKVRHLHLAIMAIKEVIKTIEFYRQTAVESPIYAHLINDLQNSGNTSPESITWAKDIKSLFTLLIRYYDSDIQIIEYLHDLIVTNHMVLSLFDAFKDYWNLNDNITAYIEKFAVPDTMYKYGLVLQNYEKNSDIVNESVLVMMHHVITKVENTTSLFQPIILKTFLNIFEKNDYMYKRWSDLIKNVLNKFLNIPHTLDCSENTLRGLPCIYEATNELLNLNNYRNKNKVNLLDTTNM</sequence>
<dbReference type="GO" id="GO:0031298">
    <property type="term" value="C:replication fork protection complex"/>
    <property type="evidence" value="ECO:0007669"/>
    <property type="project" value="TreeGrafter"/>
</dbReference>
<dbReference type="GO" id="GO:0006281">
    <property type="term" value="P:DNA repair"/>
    <property type="evidence" value="ECO:0007669"/>
    <property type="project" value="TreeGrafter"/>
</dbReference>
<dbReference type="Pfam" id="PF04821">
    <property type="entry name" value="TIMELESS"/>
    <property type="match status" value="1"/>
</dbReference>
<reference evidence="5" key="1">
    <citation type="submission" date="2016-12" db="EMBL/GenBank/DDBJ databases">
        <title>Analysis of expression of core circadian clock genes in the context of the pea aphid seasonal response.</title>
        <authorList>
            <person name="Barbera M."/>
            <person name="Martinez-Torres D."/>
        </authorList>
    </citation>
    <scope>NUCLEOTIDE SEQUENCE</scope>
    <source>
        <strain evidence="5">YR2</strain>
    </source>
</reference>
<dbReference type="OrthoDB" id="6429365at2759"/>
<evidence type="ECO:0000256" key="1">
    <source>
        <dbReference type="ARBA" id="ARBA00004123"/>
    </source>
</evidence>
<evidence type="ECO:0000256" key="2">
    <source>
        <dbReference type="ARBA" id="ARBA00023242"/>
    </source>
</evidence>
<feature type="domain" description="Timeless N-terminal" evidence="4">
    <location>
        <begin position="25"/>
        <end position="273"/>
    </location>
</feature>
<dbReference type="InterPro" id="IPR044998">
    <property type="entry name" value="Timeless"/>
</dbReference>
<comment type="subcellular location">
    <subcellularLocation>
        <location evidence="1">Nucleus</location>
    </subcellularLocation>
</comment>
<dbReference type="GO" id="GO:0000076">
    <property type="term" value="P:DNA replication checkpoint signaling"/>
    <property type="evidence" value="ECO:0007669"/>
    <property type="project" value="TreeGrafter"/>
</dbReference>
<name>A0A1W6JGR8_ACYPI</name>
<organism evidence="5">
    <name type="scientific">Acyrthosiphon pisum</name>
    <name type="common">Pea aphid</name>
    <dbReference type="NCBI Taxonomy" id="7029"/>
    <lineage>
        <taxon>Eukaryota</taxon>
        <taxon>Metazoa</taxon>
        <taxon>Ecdysozoa</taxon>
        <taxon>Arthropoda</taxon>
        <taxon>Hexapoda</taxon>
        <taxon>Insecta</taxon>
        <taxon>Pterygota</taxon>
        <taxon>Neoptera</taxon>
        <taxon>Paraneoptera</taxon>
        <taxon>Hemiptera</taxon>
        <taxon>Sternorrhyncha</taxon>
        <taxon>Aphidomorpha</taxon>
        <taxon>Aphidoidea</taxon>
        <taxon>Aphididae</taxon>
        <taxon>Macrosiphini</taxon>
        <taxon>Acyrthosiphon</taxon>
    </lineage>
</organism>
<feature type="compositionally biased region" description="Basic and acidic residues" evidence="3">
    <location>
        <begin position="259"/>
        <end position="273"/>
    </location>
</feature>